<feature type="compositionally biased region" description="Basic and acidic residues" evidence="1">
    <location>
        <begin position="188"/>
        <end position="201"/>
    </location>
</feature>
<evidence type="ECO:0000313" key="3">
    <source>
        <dbReference type="Proteomes" id="UP000785613"/>
    </source>
</evidence>
<reference evidence="2 3" key="1">
    <citation type="submission" date="2019-09" db="EMBL/GenBank/DDBJ databases">
        <title>Taxonomy of Antarctic Massilia spp.: description of Massilia rubra sp. nov., Massilia aquatica sp. nov., Massilia mucilaginosa sp. nov., Massilia frigida sp. nov. isolated from streams, lakes and regoliths.</title>
        <authorList>
            <person name="Holochova P."/>
            <person name="Sedlacek I."/>
            <person name="Kralova S."/>
            <person name="Maslanova I."/>
            <person name="Busse H.-J."/>
            <person name="Stankova E."/>
            <person name="Vrbovska V."/>
            <person name="Kovarovic V."/>
            <person name="Bartak M."/>
            <person name="Svec P."/>
            <person name="Pantucek R."/>
        </authorList>
    </citation>
    <scope>NUCLEOTIDE SEQUENCE [LARGE SCALE GENOMIC DNA]</scope>
    <source>
        <strain evidence="2 3">CCM 8692</strain>
    </source>
</reference>
<protein>
    <recommendedName>
        <fullName evidence="4">Molecular chaperone DnaJ</fullName>
    </recommendedName>
</protein>
<evidence type="ECO:0008006" key="4">
    <source>
        <dbReference type="Google" id="ProtNLM"/>
    </source>
</evidence>
<dbReference type="EMBL" id="VUYU01000027">
    <property type="protein sequence ID" value="NHZ37289.1"/>
    <property type="molecule type" value="Genomic_DNA"/>
</dbReference>
<dbReference type="Proteomes" id="UP000785613">
    <property type="component" value="Unassembled WGS sequence"/>
</dbReference>
<name>A0ABX0LR79_9BURK</name>
<dbReference type="RefSeq" id="WP_167230231.1">
    <property type="nucleotide sequence ID" value="NZ_VUYU01000027.1"/>
</dbReference>
<evidence type="ECO:0000256" key="1">
    <source>
        <dbReference type="SAM" id="MobiDB-lite"/>
    </source>
</evidence>
<gene>
    <name evidence="2" type="ORF">F0185_27370</name>
</gene>
<sequence>MTTSSPYPVRIAAPASAGMPSRARKQFNNLVKKLEAERAKLALWREELPKIHALADREYRPLAEQFDARRKQLLVIYDQAYTHKAIGKKDRDKLQALICPMAWELMEADDDELIKEIYNRHSGRDYDQEMDEEKALMLKMVGSITGLDLDADAFIHSPDAFFASLEEKMAEREHDAQQAEPAKPPKLSKREEKHQAEQDKLKQSVRDIFRKLASALHPDRETDPAERERKTGLMQRANRAYAANDLLGLLELQLEVEQIDQAGLDNLGDERIKQYNRILSGQLDEVSGELFDMEMSLARDIGWESTRRPAPKTVLKTLHADIAAMRAQIGQIEAEIAALADIAALKRWLKTLRLVDDSPFDDGPWF</sequence>
<organism evidence="2 3">
    <name type="scientific">Massilia rubra</name>
    <dbReference type="NCBI Taxonomy" id="2607910"/>
    <lineage>
        <taxon>Bacteria</taxon>
        <taxon>Pseudomonadati</taxon>
        <taxon>Pseudomonadota</taxon>
        <taxon>Betaproteobacteria</taxon>
        <taxon>Burkholderiales</taxon>
        <taxon>Oxalobacteraceae</taxon>
        <taxon>Telluria group</taxon>
        <taxon>Massilia</taxon>
    </lineage>
</organism>
<proteinExistence type="predicted"/>
<feature type="region of interest" description="Disordered" evidence="1">
    <location>
        <begin position="169"/>
        <end position="201"/>
    </location>
</feature>
<evidence type="ECO:0000313" key="2">
    <source>
        <dbReference type="EMBL" id="NHZ37289.1"/>
    </source>
</evidence>
<comment type="caution">
    <text evidence="2">The sequence shown here is derived from an EMBL/GenBank/DDBJ whole genome shotgun (WGS) entry which is preliminary data.</text>
</comment>
<accession>A0ABX0LR79</accession>
<keyword evidence="3" id="KW-1185">Reference proteome</keyword>